<keyword evidence="1" id="KW-0472">Membrane</keyword>
<dbReference type="RefSeq" id="WP_046477316.1">
    <property type="nucleotide sequence ID" value="NZ_LN829118.1"/>
</dbReference>
<reference evidence="3" key="1">
    <citation type="submission" date="2015-02" db="EMBL/GenBank/DDBJ databases">
        <authorList>
            <person name="Chooi Y.-H."/>
        </authorList>
    </citation>
    <scope>NUCLEOTIDE SEQUENCE [LARGE SCALE GENOMIC DNA]</scope>
    <source>
        <strain evidence="3">strain Y</strain>
    </source>
</reference>
<dbReference type="KEGG" id="fiy:BN1229_v1_1223"/>
<evidence type="ECO:0000313" key="3">
    <source>
        <dbReference type="Proteomes" id="UP000033187"/>
    </source>
</evidence>
<dbReference type="InterPro" id="IPR036927">
    <property type="entry name" value="Cyt_c_oxase-like_su1_sf"/>
</dbReference>
<dbReference type="SUPFAM" id="SSF81442">
    <property type="entry name" value="Cytochrome c oxidase subunit I-like"/>
    <property type="match status" value="1"/>
</dbReference>
<proteinExistence type="predicted"/>
<dbReference type="EMBL" id="LN829119">
    <property type="protein sequence ID" value="CPR17375.1"/>
    <property type="molecule type" value="Genomic_DNA"/>
</dbReference>
<keyword evidence="3" id="KW-1185">Reference proteome</keyword>
<feature type="transmembrane region" description="Helical" evidence="1">
    <location>
        <begin position="7"/>
        <end position="27"/>
    </location>
</feature>
<keyword evidence="1" id="KW-0812">Transmembrane</keyword>
<sequence length="130" mass="13902">MRGFGKAFFATALVYGVLGILLGLHMAMSKNHGQLPTHAHILVIGWVSFAIFGLFYCAHGHAVPKLLATLHFWLAEISFAALVVGLWLLYEGYGQYEPIAAVSSLGYAASFLIFVIAAICGMRASPASTA</sequence>
<gene>
    <name evidence="2" type="ORF">YBN1229_v1_1223</name>
</gene>
<dbReference type="KEGG" id="fil:BN1229_v1_1225"/>
<name>A0A0D6JCN0_9HYPH</name>
<feature type="transmembrane region" description="Helical" evidence="1">
    <location>
        <begin position="39"/>
        <end position="58"/>
    </location>
</feature>
<evidence type="ECO:0000313" key="2">
    <source>
        <dbReference type="EMBL" id="CPR17375.1"/>
    </source>
</evidence>
<dbReference type="AlphaFoldDB" id="A0A0D6JCN0"/>
<protein>
    <recommendedName>
        <fullName evidence="4">Cytochrome-c oxidase</fullName>
    </recommendedName>
</protein>
<evidence type="ECO:0000256" key="1">
    <source>
        <dbReference type="SAM" id="Phobius"/>
    </source>
</evidence>
<dbReference type="Gene3D" id="1.20.210.10">
    <property type="entry name" value="Cytochrome c oxidase-like, subunit I domain"/>
    <property type="match status" value="1"/>
</dbReference>
<feature type="transmembrane region" description="Helical" evidence="1">
    <location>
        <begin position="102"/>
        <end position="122"/>
    </location>
</feature>
<keyword evidence="1" id="KW-1133">Transmembrane helix</keyword>
<evidence type="ECO:0008006" key="4">
    <source>
        <dbReference type="Google" id="ProtNLM"/>
    </source>
</evidence>
<dbReference type="OrthoDB" id="9808748at2"/>
<accession>A0A0D6JCN0</accession>
<dbReference type="Proteomes" id="UP000033187">
    <property type="component" value="Chromosome 1"/>
</dbReference>
<organism evidence="2 3">
    <name type="scientific">Candidatus Filomicrobium marinum</name>
    <dbReference type="NCBI Taxonomy" id="1608628"/>
    <lineage>
        <taxon>Bacteria</taxon>
        <taxon>Pseudomonadati</taxon>
        <taxon>Pseudomonadota</taxon>
        <taxon>Alphaproteobacteria</taxon>
        <taxon>Hyphomicrobiales</taxon>
        <taxon>Hyphomicrobiaceae</taxon>
        <taxon>Filomicrobium</taxon>
    </lineage>
</organism>
<feature type="transmembrane region" description="Helical" evidence="1">
    <location>
        <begin position="70"/>
        <end position="90"/>
    </location>
</feature>